<dbReference type="AlphaFoldDB" id="A0A1E7JTZ9"/>
<dbReference type="Proteomes" id="UP000176101">
    <property type="component" value="Unassembled WGS sequence"/>
</dbReference>
<feature type="region of interest" description="Disordered" evidence="1">
    <location>
        <begin position="474"/>
        <end position="554"/>
    </location>
</feature>
<sequence length="554" mass="57554">MKSSRREHPTQTTGTHRAPSVRRSAGQGPDASRSNRSDRSDHYAPHLDGLFTYCLSVMCEHDAATAALGEGLAVAERQFARDRVPTERGQFRPWLYALSRWACLRRLSAQQAEGRDAAGPRLSSAAAIQRRRDLGALAWPEAAGTTPEQREALELSVRHGLPVTEVATVLSLRTEAASDLLTSAACEVERTRAALAVVESGNCPAVARLAGDDRLLLGAALRRELVRHVDECGECRRDAEHAMAGVSWPGTAPRGGAPLAVLEAPRPAVYAALHAVRRARFAPSPRFGRNGFPLDPADRAVRRERLRSRAVTTTVVATVIATPALALWAAYRGAPLIGEGHEASPVSVAERDEDGGPYEKAGRAGRAPDGRDGAGADEVDVRVTPGPGATAGSELLRVEARYGDGATLITLTAGAEPVSWSAATGASWLSLGRTAGTLEAGASVTLTVSVDAAREPAGEWAASVRIGPVGAVVTLEGRGGTGDHPEGPGGSPGTGQPSDPGPSRDPEPSAPSTEPSPEPSAPSTEPEPSPSDSASTSPSPPRPSDPAPSPPSTS</sequence>
<feature type="region of interest" description="Disordered" evidence="1">
    <location>
        <begin position="343"/>
        <end position="390"/>
    </location>
</feature>
<comment type="caution">
    <text evidence="2">The sequence shown here is derived from an EMBL/GenBank/DDBJ whole genome shotgun (WGS) entry which is preliminary data.</text>
</comment>
<feature type="region of interest" description="Disordered" evidence="1">
    <location>
        <begin position="1"/>
        <end position="42"/>
    </location>
</feature>
<evidence type="ECO:0000313" key="2">
    <source>
        <dbReference type="EMBL" id="OEU93409.1"/>
    </source>
</evidence>
<protein>
    <submittedName>
        <fullName evidence="2">Uncharacterized protein</fullName>
    </submittedName>
</protein>
<organism evidence="2 3">
    <name type="scientific">Streptomyces oceani</name>
    <dbReference type="NCBI Taxonomy" id="1075402"/>
    <lineage>
        <taxon>Bacteria</taxon>
        <taxon>Bacillati</taxon>
        <taxon>Actinomycetota</taxon>
        <taxon>Actinomycetes</taxon>
        <taxon>Kitasatosporales</taxon>
        <taxon>Streptomycetaceae</taxon>
        <taxon>Streptomyces</taxon>
    </lineage>
</organism>
<dbReference type="OrthoDB" id="3492533at2"/>
<evidence type="ECO:0000256" key="1">
    <source>
        <dbReference type="SAM" id="MobiDB-lite"/>
    </source>
</evidence>
<feature type="compositionally biased region" description="Pro residues" evidence="1">
    <location>
        <begin position="514"/>
        <end position="529"/>
    </location>
</feature>
<feature type="compositionally biased region" description="Basic and acidic residues" evidence="1">
    <location>
        <begin position="360"/>
        <end position="374"/>
    </location>
</feature>
<proteinExistence type="predicted"/>
<dbReference type="EMBL" id="LJGU01000156">
    <property type="protein sequence ID" value="OEU93409.1"/>
    <property type="molecule type" value="Genomic_DNA"/>
</dbReference>
<keyword evidence="3" id="KW-1185">Reference proteome</keyword>
<name>A0A1E7JTZ9_9ACTN</name>
<dbReference type="STRING" id="1075402.AN216_24595"/>
<evidence type="ECO:0000313" key="3">
    <source>
        <dbReference type="Proteomes" id="UP000176101"/>
    </source>
</evidence>
<gene>
    <name evidence="2" type="ORF">AN216_24595</name>
</gene>
<dbReference type="PATRIC" id="fig|1075402.3.peg.4679"/>
<accession>A0A1E7JTZ9</accession>
<reference evidence="2 3" key="1">
    <citation type="journal article" date="2016" name="Front. Microbiol.">
        <title>Comparative Genomics Analysis of Streptomyces Species Reveals Their Adaptation to the Marine Environment and Their Diversity at the Genomic Level.</title>
        <authorList>
            <person name="Tian X."/>
            <person name="Zhang Z."/>
            <person name="Yang T."/>
            <person name="Chen M."/>
            <person name="Li J."/>
            <person name="Chen F."/>
            <person name="Yang J."/>
            <person name="Li W."/>
            <person name="Zhang B."/>
            <person name="Zhang Z."/>
            <person name="Wu J."/>
            <person name="Zhang C."/>
            <person name="Long L."/>
            <person name="Xiao J."/>
        </authorList>
    </citation>
    <scope>NUCLEOTIDE SEQUENCE [LARGE SCALE GENOMIC DNA]</scope>
    <source>
        <strain evidence="2 3">SCSIO 02100</strain>
    </source>
</reference>
<feature type="compositionally biased region" description="Basic and acidic residues" evidence="1">
    <location>
        <begin position="33"/>
        <end position="42"/>
    </location>
</feature>
<feature type="compositionally biased region" description="Pro residues" evidence="1">
    <location>
        <begin position="538"/>
        <end position="554"/>
    </location>
</feature>